<protein>
    <submittedName>
        <fullName evidence="2">Uncharacterized protein</fullName>
    </submittedName>
</protein>
<evidence type="ECO:0000313" key="3">
    <source>
        <dbReference type="Proteomes" id="UP000294933"/>
    </source>
</evidence>
<name>A0A4Y7Q147_9AGAM</name>
<accession>A0A4Y7Q147</accession>
<evidence type="ECO:0000313" key="2">
    <source>
        <dbReference type="EMBL" id="TDL21373.1"/>
    </source>
</evidence>
<reference evidence="2 3" key="1">
    <citation type="submission" date="2018-06" db="EMBL/GenBank/DDBJ databases">
        <title>A transcriptomic atlas of mushroom development highlights an independent origin of complex multicellularity.</title>
        <authorList>
            <consortium name="DOE Joint Genome Institute"/>
            <person name="Krizsan K."/>
            <person name="Almasi E."/>
            <person name="Merenyi Z."/>
            <person name="Sahu N."/>
            <person name="Viragh M."/>
            <person name="Koszo T."/>
            <person name="Mondo S."/>
            <person name="Kiss B."/>
            <person name="Balint B."/>
            <person name="Kues U."/>
            <person name="Barry K."/>
            <person name="Hegedus J.C."/>
            <person name="Henrissat B."/>
            <person name="Johnson J."/>
            <person name="Lipzen A."/>
            <person name="Ohm R."/>
            <person name="Nagy I."/>
            <person name="Pangilinan J."/>
            <person name="Yan J."/>
            <person name="Xiong Y."/>
            <person name="Grigoriev I.V."/>
            <person name="Hibbett D.S."/>
            <person name="Nagy L.G."/>
        </authorList>
    </citation>
    <scope>NUCLEOTIDE SEQUENCE [LARGE SCALE GENOMIC DNA]</scope>
    <source>
        <strain evidence="2 3">SZMC22713</strain>
    </source>
</reference>
<proteinExistence type="predicted"/>
<dbReference type="Proteomes" id="UP000294933">
    <property type="component" value="Unassembled WGS sequence"/>
</dbReference>
<evidence type="ECO:0000256" key="1">
    <source>
        <dbReference type="SAM" id="MobiDB-lite"/>
    </source>
</evidence>
<dbReference type="VEuPathDB" id="FungiDB:BD410DRAFT_302949"/>
<sequence length="110" mass="12351">MSVGFKLRRLARTQVTSKAETVRLTNIFAFRLRIDDFVTDIFIIASVLSKADPPQLFESSGACPCVIPRPCTASNRYKSPRRPVIPLQMELGSSGGEARHQTRMRGRRTD</sequence>
<dbReference type="EMBL" id="ML170181">
    <property type="protein sequence ID" value="TDL21373.1"/>
    <property type="molecule type" value="Genomic_DNA"/>
</dbReference>
<feature type="compositionally biased region" description="Basic residues" evidence="1">
    <location>
        <begin position="101"/>
        <end position="110"/>
    </location>
</feature>
<organism evidence="2 3">
    <name type="scientific">Rickenella mellea</name>
    <dbReference type="NCBI Taxonomy" id="50990"/>
    <lineage>
        <taxon>Eukaryota</taxon>
        <taxon>Fungi</taxon>
        <taxon>Dikarya</taxon>
        <taxon>Basidiomycota</taxon>
        <taxon>Agaricomycotina</taxon>
        <taxon>Agaricomycetes</taxon>
        <taxon>Hymenochaetales</taxon>
        <taxon>Rickenellaceae</taxon>
        <taxon>Rickenella</taxon>
    </lineage>
</organism>
<feature type="region of interest" description="Disordered" evidence="1">
    <location>
        <begin position="88"/>
        <end position="110"/>
    </location>
</feature>
<dbReference type="AlphaFoldDB" id="A0A4Y7Q147"/>
<keyword evidence="3" id="KW-1185">Reference proteome</keyword>
<gene>
    <name evidence="2" type="ORF">BD410DRAFT_302949</name>
</gene>